<evidence type="ECO:0000313" key="3">
    <source>
        <dbReference type="Proteomes" id="UP000827092"/>
    </source>
</evidence>
<name>A0AAV6UWH9_9ARAC</name>
<dbReference type="EMBL" id="JAFNEN010000251">
    <property type="protein sequence ID" value="KAG8188033.1"/>
    <property type="molecule type" value="Genomic_DNA"/>
</dbReference>
<sequence>MTEIHNGRCEITISVGNFEEHLNKMSIFNKEIVDNVSVKPPRKKVSFHDAVTDIDAESEEESTFENGIHEKQQAEDIGIHEHQIPKENETHENQQLEANGINLYQQPKENNGHVNQQLKENGVHHEDLPKENCLHVDQHLEDSDIKIPLEDGDEKDLKEELEGIFNVSEKINFFKSAFVDNKKNGMKSSLGHQSSIPEARLAFVTGMVESSLAGNNMRDVRAARVDSDVTTAIETGLPDNRDSDGTSDHQGTSYADELVGPVETQSVSEMAPTQVTFMKIFATPKSKNAVETLCDYISHSLPNPECLPSCSHSDIKQNKTLSTSDYKGIYPVLSLSKNFSRSLFYLHTHRESFKVALNSPPEDFDTHRCSPSLVCENAAATLQLSTDERIRL</sequence>
<proteinExistence type="predicted"/>
<keyword evidence="3" id="KW-1185">Reference proteome</keyword>
<evidence type="ECO:0000256" key="1">
    <source>
        <dbReference type="SAM" id="MobiDB-lite"/>
    </source>
</evidence>
<comment type="caution">
    <text evidence="2">The sequence shown here is derived from an EMBL/GenBank/DDBJ whole genome shotgun (WGS) entry which is preliminary data.</text>
</comment>
<dbReference type="Proteomes" id="UP000827092">
    <property type="component" value="Unassembled WGS sequence"/>
</dbReference>
<reference evidence="2 3" key="1">
    <citation type="journal article" date="2022" name="Nat. Ecol. Evol.">
        <title>A masculinizing supergene underlies an exaggerated male reproductive morph in a spider.</title>
        <authorList>
            <person name="Hendrickx F."/>
            <person name="De Corte Z."/>
            <person name="Sonet G."/>
            <person name="Van Belleghem S.M."/>
            <person name="Kostlbacher S."/>
            <person name="Vangestel C."/>
        </authorList>
    </citation>
    <scope>NUCLEOTIDE SEQUENCE [LARGE SCALE GENOMIC DNA]</scope>
    <source>
        <strain evidence="2">W744_W776</strain>
    </source>
</reference>
<feature type="region of interest" description="Disordered" evidence="1">
    <location>
        <begin position="231"/>
        <end position="254"/>
    </location>
</feature>
<gene>
    <name evidence="2" type="ORF">JTE90_009907</name>
</gene>
<organism evidence="2 3">
    <name type="scientific">Oedothorax gibbosus</name>
    <dbReference type="NCBI Taxonomy" id="931172"/>
    <lineage>
        <taxon>Eukaryota</taxon>
        <taxon>Metazoa</taxon>
        <taxon>Ecdysozoa</taxon>
        <taxon>Arthropoda</taxon>
        <taxon>Chelicerata</taxon>
        <taxon>Arachnida</taxon>
        <taxon>Araneae</taxon>
        <taxon>Araneomorphae</taxon>
        <taxon>Entelegynae</taxon>
        <taxon>Araneoidea</taxon>
        <taxon>Linyphiidae</taxon>
        <taxon>Erigoninae</taxon>
        <taxon>Oedothorax</taxon>
    </lineage>
</organism>
<accession>A0AAV6UWH9</accession>
<protein>
    <submittedName>
        <fullName evidence="2">Uncharacterized protein</fullName>
    </submittedName>
</protein>
<dbReference type="AlphaFoldDB" id="A0AAV6UWH9"/>
<evidence type="ECO:0000313" key="2">
    <source>
        <dbReference type="EMBL" id="KAG8188033.1"/>
    </source>
</evidence>